<keyword evidence="1" id="KW-0808">Transferase</keyword>
<keyword evidence="3" id="KW-1185">Reference proteome</keyword>
<sequence>MDKKIKICATIEARLASTRLPGKVLFPLAGKSALEHIIERISQAVLVDEIIVATTVAKEDRLIKQLCDQLGVKCYQGSVDNITSRLLGASEGFDVIVQATGDNPFIDPDLIDRALSILLESGCDYVCNNVIDTYPRGLDIRVFTRAALESVAENTQDPIDLVHGSYYIYRNPEKYQLRAWSAEAHHHRPNLRLTVDEPEDYIVAKHLYERLYVRKKDFRLIDILHAIDMDQSIIHVNAEIRQKEALEG</sequence>
<protein>
    <submittedName>
        <fullName evidence="1">3-deoxy-manno-octulosonate cytidylyltransferase</fullName>
        <ecNumber evidence="1">2.7.7.38</ecNumber>
    </submittedName>
    <submittedName>
        <fullName evidence="2">Glycosyltransferase family protein</fullName>
    </submittedName>
</protein>
<dbReference type="Gene3D" id="3.90.550.10">
    <property type="entry name" value="Spore Coat Polysaccharide Biosynthesis Protein SpsA, Chain A"/>
    <property type="match status" value="1"/>
</dbReference>
<dbReference type="CDD" id="cd02518">
    <property type="entry name" value="GT2_SpsF"/>
    <property type="match status" value="1"/>
</dbReference>
<dbReference type="EC" id="2.7.7.38" evidence="1"/>
<evidence type="ECO:0000313" key="1">
    <source>
        <dbReference type="EMBL" id="KRG19697.1"/>
    </source>
</evidence>
<gene>
    <name evidence="1" type="primary">kdsB</name>
    <name evidence="2" type="ORF">CC99x_002115</name>
    <name evidence="1" type="ORF">CC99x_00711</name>
</gene>
<name>A0A0Q9YSZ1_9GAMM</name>
<evidence type="ECO:0000313" key="3">
    <source>
        <dbReference type="Proteomes" id="UP000051494"/>
    </source>
</evidence>
<proteinExistence type="predicted"/>
<reference evidence="2" key="3">
    <citation type="submission" date="2021-06" db="EMBL/GenBank/DDBJ databases">
        <title>Genomic Description and Analysis of Intracellular Bacteria, Candidatus Berkiella cookevillensis and Candidatus Berkiella aquae.</title>
        <authorList>
            <person name="Kidane D.T."/>
            <person name="Mehari Y.T."/>
            <person name="Rice F.C."/>
            <person name="Arivett B.A."/>
            <person name="Farone A.L."/>
            <person name="Berk S.G."/>
            <person name="Farone M.B."/>
        </authorList>
    </citation>
    <scope>NUCLEOTIDE SEQUENCE</scope>
    <source>
        <strain evidence="2">CC99</strain>
    </source>
</reference>
<dbReference type="STRING" id="437022.CC99x_00711"/>
<evidence type="ECO:0000313" key="2">
    <source>
        <dbReference type="EMBL" id="MCS5707694.1"/>
    </source>
</evidence>
<comment type="caution">
    <text evidence="1">The sequence shown here is derived from an EMBL/GenBank/DDBJ whole genome shotgun (WGS) entry which is preliminary data.</text>
</comment>
<keyword evidence="1" id="KW-0548">Nucleotidyltransferase</keyword>
<dbReference type="PATRIC" id="fig|1590042.3.peg.728"/>
<reference evidence="1" key="1">
    <citation type="submission" date="2015-09" db="EMBL/GenBank/DDBJ databases">
        <title>Draft Genome Sequences of Two Novel Amoeba-resistant Intranuclear Bacteria, Candidatus Berkiella cookevillensis and Candidatus Berkiella aquae.</title>
        <authorList>
            <person name="Mehari Y.T."/>
            <person name="Arivett B.A."/>
            <person name="Farone A.L."/>
            <person name="Gunderson J.H."/>
            <person name="Farone M.B."/>
        </authorList>
    </citation>
    <scope>NUCLEOTIDE SEQUENCE [LARGE SCALE GENOMIC DNA]</scope>
    <source>
        <strain evidence="1">CC99</strain>
    </source>
</reference>
<dbReference type="EMBL" id="LKHV02000001">
    <property type="protein sequence ID" value="MCS5707694.1"/>
    <property type="molecule type" value="Genomic_DNA"/>
</dbReference>
<organism evidence="1">
    <name type="scientific">Candidatus Berkiella cookevillensis</name>
    <dbReference type="NCBI Taxonomy" id="437022"/>
    <lineage>
        <taxon>Bacteria</taxon>
        <taxon>Pseudomonadati</taxon>
        <taxon>Pseudomonadota</taxon>
        <taxon>Gammaproteobacteria</taxon>
        <taxon>Candidatus Berkiellales</taxon>
        <taxon>Candidatus Berkiellaceae</taxon>
        <taxon>Candidatus Berkiella</taxon>
    </lineage>
</organism>
<dbReference type="SUPFAM" id="SSF53448">
    <property type="entry name" value="Nucleotide-diphospho-sugar transferases"/>
    <property type="match status" value="1"/>
</dbReference>
<dbReference type="RefSeq" id="WP_057623708.1">
    <property type="nucleotide sequence ID" value="NZ_LKHV02000001.1"/>
</dbReference>
<dbReference type="GO" id="GO:0005829">
    <property type="term" value="C:cytosol"/>
    <property type="evidence" value="ECO:0007669"/>
    <property type="project" value="TreeGrafter"/>
</dbReference>
<dbReference type="GO" id="GO:0008690">
    <property type="term" value="F:3-deoxy-manno-octulosonate cytidylyltransferase activity"/>
    <property type="evidence" value="ECO:0007669"/>
    <property type="project" value="UniProtKB-EC"/>
</dbReference>
<dbReference type="InterPro" id="IPR003329">
    <property type="entry name" value="Cytidylyl_trans"/>
</dbReference>
<dbReference type="EMBL" id="LKHV01000002">
    <property type="protein sequence ID" value="KRG19697.1"/>
    <property type="molecule type" value="Genomic_DNA"/>
</dbReference>
<dbReference type="PANTHER" id="PTHR42866">
    <property type="entry name" value="3-DEOXY-MANNO-OCTULOSONATE CYTIDYLYLTRANSFERASE"/>
    <property type="match status" value="1"/>
</dbReference>
<dbReference type="PANTHER" id="PTHR42866:SF1">
    <property type="entry name" value="SPORE COAT POLYSACCHARIDE BIOSYNTHESIS PROTEIN SPSF"/>
    <property type="match status" value="1"/>
</dbReference>
<dbReference type="OrthoDB" id="9801052at2"/>
<dbReference type="Proteomes" id="UP000051494">
    <property type="component" value="Unassembled WGS sequence"/>
</dbReference>
<dbReference type="InterPro" id="IPR029044">
    <property type="entry name" value="Nucleotide-diphossugar_trans"/>
</dbReference>
<dbReference type="AlphaFoldDB" id="A0A0Q9YSZ1"/>
<dbReference type="Pfam" id="PF02348">
    <property type="entry name" value="CTP_transf_3"/>
    <property type="match status" value="1"/>
</dbReference>
<reference evidence="2" key="2">
    <citation type="journal article" date="2016" name="Genome Announc.">
        <title>Draft Genome Sequences of Two Novel Amoeba-Resistant Intranuclear Bacteria, 'Candidatus Berkiella cookevillensis' and 'Candidatus Berkiella aquae'.</title>
        <authorList>
            <person name="Mehari Y.T."/>
            <person name="Arivett B.A."/>
            <person name="Farone A.L."/>
            <person name="Gunderson J.H."/>
            <person name="Farone M.B."/>
        </authorList>
    </citation>
    <scope>NUCLEOTIDE SEQUENCE</scope>
    <source>
        <strain evidence="2">CC99</strain>
    </source>
</reference>
<accession>A0A0Q9YSZ1</accession>